<dbReference type="SUPFAM" id="SSF50346">
    <property type="entry name" value="PRC-barrel domain"/>
    <property type="match status" value="1"/>
</dbReference>
<sequence>MTQGEAFTNPDALKGLTAYDRTGEKIGSIERVYLDDRSGRPEWVTVKTGLFGMKESFVPLAGARLRGDDLHVTATKEAVKEAPRVDADQHLDPGQEHELYAHYGLTRPGAATGTGNAATGKATGTGMGTAGTAGLAGAGAGAGQGRSAADREYAMRSGLGDDTKDQEMVRSEERLRVGTEEEEVGQARLRKTVVNEEVKTSVPVSHEEVRVVREPIREGDRVRGTIGEDETEVTLHSEHAVVSKETVPVERVRLETEKVTETEEISDTVRKEQIEFDDAQQAKSRRRGIKGERGVKGEGGMPGEDWRDRKQGPSH</sequence>
<dbReference type="PANTHER" id="PTHR38463:SF1">
    <property type="entry name" value="STRESS RESPONSE PROTEIN YSNF"/>
    <property type="match status" value="1"/>
</dbReference>
<evidence type="ECO:0000259" key="2">
    <source>
        <dbReference type="Pfam" id="PF05239"/>
    </source>
</evidence>
<feature type="domain" description="DUF2382" evidence="3">
    <location>
        <begin position="168"/>
        <end position="275"/>
    </location>
</feature>
<dbReference type="InterPro" id="IPR027275">
    <property type="entry name" value="PRC-brl_dom"/>
</dbReference>
<accession>A0ABS6YNL2</accession>
<dbReference type="InterPro" id="IPR019060">
    <property type="entry name" value="DUF2382"/>
</dbReference>
<dbReference type="Proteomes" id="UP001197114">
    <property type="component" value="Unassembled WGS sequence"/>
</dbReference>
<keyword evidence="5" id="KW-1185">Reference proteome</keyword>
<evidence type="ECO:0000313" key="4">
    <source>
        <dbReference type="EMBL" id="MBW5423021.1"/>
    </source>
</evidence>
<protein>
    <submittedName>
        <fullName evidence="4">DUF2382 domain-containing protein</fullName>
    </submittedName>
</protein>
<dbReference type="Pfam" id="PF09557">
    <property type="entry name" value="DUF2382"/>
    <property type="match status" value="1"/>
</dbReference>
<name>A0ABS6YNL2_9ACTN</name>
<feature type="region of interest" description="Disordered" evidence="1">
    <location>
        <begin position="271"/>
        <end position="315"/>
    </location>
</feature>
<dbReference type="PANTHER" id="PTHR38463">
    <property type="entry name" value="STRESS RESPONSE PROTEIN YSNF"/>
    <property type="match status" value="1"/>
</dbReference>
<gene>
    <name evidence="4" type="ORF">GKQ77_15845</name>
</gene>
<dbReference type="EMBL" id="WMBF01000152">
    <property type="protein sequence ID" value="MBW5423021.1"/>
    <property type="molecule type" value="Genomic_DNA"/>
</dbReference>
<reference evidence="4 5" key="1">
    <citation type="submission" date="2019-11" db="EMBL/GenBank/DDBJ databases">
        <authorList>
            <person name="Ay H."/>
        </authorList>
    </citation>
    <scope>NUCLEOTIDE SEQUENCE [LARGE SCALE GENOMIC DNA]</scope>
    <source>
        <strain evidence="4 5">BG9H</strain>
    </source>
</reference>
<evidence type="ECO:0000313" key="5">
    <source>
        <dbReference type="Proteomes" id="UP001197114"/>
    </source>
</evidence>
<organism evidence="4 5">
    <name type="scientific">Streptomyces anatolicus</name>
    <dbReference type="NCBI Taxonomy" id="2675858"/>
    <lineage>
        <taxon>Bacteria</taxon>
        <taxon>Bacillati</taxon>
        <taxon>Actinomycetota</taxon>
        <taxon>Actinomycetes</taxon>
        <taxon>Kitasatosporales</taxon>
        <taxon>Streptomycetaceae</taxon>
        <taxon>Streptomyces</taxon>
    </lineage>
</organism>
<dbReference type="InterPro" id="IPR011033">
    <property type="entry name" value="PRC_barrel-like_sf"/>
</dbReference>
<dbReference type="InterPro" id="IPR014747">
    <property type="entry name" value="Bac_photo_RC_H_C"/>
</dbReference>
<dbReference type="Pfam" id="PF05239">
    <property type="entry name" value="PRC"/>
    <property type="match status" value="1"/>
</dbReference>
<proteinExistence type="predicted"/>
<comment type="caution">
    <text evidence="4">The sequence shown here is derived from an EMBL/GenBank/DDBJ whole genome shotgun (WGS) entry which is preliminary data.</text>
</comment>
<dbReference type="Gene3D" id="3.90.50.10">
    <property type="entry name" value="Photosynthetic Reaction Center, subunit H, domain 2"/>
    <property type="match status" value="1"/>
</dbReference>
<dbReference type="RefSeq" id="WP_219689421.1">
    <property type="nucleotide sequence ID" value="NZ_WMBF01000152.1"/>
</dbReference>
<evidence type="ECO:0000259" key="3">
    <source>
        <dbReference type="Pfam" id="PF09557"/>
    </source>
</evidence>
<feature type="domain" description="PRC-barrel" evidence="2">
    <location>
        <begin position="13"/>
        <end position="78"/>
    </location>
</feature>
<feature type="compositionally biased region" description="Basic and acidic residues" evidence="1">
    <location>
        <begin position="304"/>
        <end position="315"/>
    </location>
</feature>
<dbReference type="InterPro" id="IPR052967">
    <property type="entry name" value="Stress_Response_Assoc"/>
</dbReference>
<evidence type="ECO:0000256" key="1">
    <source>
        <dbReference type="SAM" id="MobiDB-lite"/>
    </source>
</evidence>